<dbReference type="Gene3D" id="3.30.540.10">
    <property type="entry name" value="Fructose-1,6-Bisphosphatase, subunit A, domain 1"/>
    <property type="match status" value="1"/>
</dbReference>
<dbReference type="InterPro" id="IPR000760">
    <property type="entry name" value="Inositol_monophosphatase-like"/>
</dbReference>
<feature type="binding site" evidence="10">
    <location>
        <position position="125"/>
    </location>
    <ligand>
        <name>Mg(2+)</name>
        <dbReference type="ChEBI" id="CHEBI:18420"/>
        <label>1</label>
        <note>catalytic</note>
    </ligand>
</feature>
<dbReference type="Gene3D" id="3.40.190.80">
    <property type="match status" value="1"/>
</dbReference>
<dbReference type="Pfam" id="PF00459">
    <property type="entry name" value="Inositol_P"/>
    <property type="match status" value="1"/>
</dbReference>
<name>A0A2S8FBW9_9BACT</name>
<evidence type="ECO:0000256" key="6">
    <source>
        <dbReference type="ARBA" id="ARBA00022842"/>
    </source>
</evidence>
<dbReference type="PROSITE" id="PS00629">
    <property type="entry name" value="IMP_1"/>
    <property type="match status" value="1"/>
</dbReference>
<evidence type="ECO:0000256" key="3">
    <source>
        <dbReference type="ARBA" id="ARBA00012633"/>
    </source>
</evidence>
<evidence type="ECO:0000256" key="10">
    <source>
        <dbReference type="PIRSR" id="PIRSR600760-2"/>
    </source>
</evidence>
<evidence type="ECO:0000256" key="9">
    <source>
        <dbReference type="ARBA" id="ARBA00044484"/>
    </source>
</evidence>
<dbReference type="GO" id="GO:0046854">
    <property type="term" value="P:phosphatidylinositol phosphate biosynthetic process"/>
    <property type="evidence" value="ECO:0007669"/>
    <property type="project" value="InterPro"/>
</dbReference>
<evidence type="ECO:0000256" key="4">
    <source>
        <dbReference type="ARBA" id="ARBA00022723"/>
    </source>
</evidence>
<dbReference type="SUPFAM" id="SSF56655">
    <property type="entry name" value="Carbohydrate phosphatase"/>
    <property type="match status" value="1"/>
</dbReference>
<protein>
    <recommendedName>
        <fullName evidence="3">3'(2'),5'-bisphosphate nucleotidase</fullName>
        <ecNumber evidence="3">3.1.3.7</ecNumber>
    </recommendedName>
</protein>
<keyword evidence="6 10" id="KW-0460">Magnesium</keyword>
<evidence type="ECO:0000313" key="11">
    <source>
        <dbReference type="EMBL" id="PQO29444.1"/>
    </source>
</evidence>
<dbReference type="AlphaFoldDB" id="A0A2S8FBW9"/>
<evidence type="ECO:0000313" key="12">
    <source>
        <dbReference type="Proteomes" id="UP000238322"/>
    </source>
</evidence>
<feature type="binding site" evidence="10">
    <location>
        <position position="127"/>
    </location>
    <ligand>
        <name>Mg(2+)</name>
        <dbReference type="ChEBI" id="CHEBI:18420"/>
        <label>1</label>
        <note>catalytic</note>
    </ligand>
</feature>
<dbReference type="GO" id="GO:0008441">
    <property type="term" value="F:3'(2'),5'-bisphosphate nucleotidase activity"/>
    <property type="evidence" value="ECO:0007669"/>
    <property type="project" value="UniProtKB-EC"/>
</dbReference>
<reference evidence="11 12" key="1">
    <citation type="submission" date="2018-02" db="EMBL/GenBank/DDBJ databases">
        <title>Comparative genomes isolates from brazilian mangrove.</title>
        <authorList>
            <person name="Araujo J.E."/>
            <person name="Taketani R.G."/>
            <person name="Silva M.C.P."/>
            <person name="Loureco M.V."/>
            <person name="Andreote F.D."/>
        </authorList>
    </citation>
    <scope>NUCLEOTIDE SEQUENCE [LARGE SCALE GENOMIC DNA]</scope>
    <source>
        <strain evidence="11 12">Hex-1 MGV</strain>
    </source>
</reference>
<dbReference type="PRINTS" id="PR00377">
    <property type="entry name" value="IMPHPHTASES"/>
</dbReference>
<dbReference type="EMBL" id="PUHY01000015">
    <property type="protein sequence ID" value="PQO29444.1"/>
    <property type="molecule type" value="Genomic_DNA"/>
</dbReference>
<evidence type="ECO:0000256" key="2">
    <source>
        <dbReference type="ARBA" id="ARBA00009759"/>
    </source>
</evidence>
<dbReference type="PROSITE" id="PS00630">
    <property type="entry name" value="IMP_2"/>
    <property type="match status" value="1"/>
</dbReference>
<dbReference type="FunFam" id="3.40.190.80:FF:000003">
    <property type="entry name" value="PAP-specific phosphatase HAL2-like"/>
    <property type="match status" value="1"/>
</dbReference>
<gene>
    <name evidence="11" type="ORF">C5Y83_25595</name>
</gene>
<comment type="catalytic activity">
    <reaction evidence="8">
        <text>adenosine 3',5'-bisphosphate + H2O = AMP + phosphate</text>
        <dbReference type="Rhea" id="RHEA:10040"/>
        <dbReference type="ChEBI" id="CHEBI:15377"/>
        <dbReference type="ChEBI" id="CHEBI:43474"/>
        <dbReference type="ChEBI" id="CHEBI:58343"/>
        <dbReference type="ChEBI" id="CHEBI:456215"/>
        <dbReference type="EC" id="3.1.3.7"/>
    </reaction>
    <physiologicalReaction direction="left-to-right" evidence="8">
        <dbReference type="Rhea" id="RHEA:10041"/>
    </physiologicalReaction>
</comment>
<comment type="caution">
    <text evidence="11">The sequence shown here is derived from an EMBL/GenBank/DDBJ whole genome shotgun (WGS) entry which is preliminary data.</text>
</comment>
<feature type="binding site" evidence="10">
    <location>
        <position position="128"/>
    </location>
    <ligand>
        <name>Mg(2+)</name>
        <dbReference type="ChEBI" id="CHEBI:18420"/>
        <label>1</label>
        <note>catalytic</note>
    </ligand>
</feature>
<dbReference type="GO" id="GO:0000103">
    <property type="term" value="P:sulfate assimilation"/>
    <property type="evidence" value="ECO:0007669"/>
    <property type="project" value="TreeGrafter"/>
</dbReference>
<proteinExistence type="inferred from homology"/>
<dbReference type="PANTHER" id="PTHR43200:SF6">
    <property type="entry name" value="3'(2'),5'-BISPHOSPHATE NUCLEOTIDASE"/>
    <property type="match status" value="1"/>
</dbReference>
<dbReference type="CDD" id="cd01517">
    <property type="entry name" value="PAP_phosphatase"/>
    <property type="match status" value="1"/>
</dbReference>
<accession>A0A2S8FBW9</accession>
<dbReference type="Proteomes" id="UP000238322">
    <property type="component" value="Unassembled WGS sequence"/>
</dbReference>
<evidence type="ECO:0000256" key="5">
    <source>
        <dbReference type="ARBA" id="ARBA00022801"/>
    </source>
</evidence>
<feature type="binding site" evidence="10">
    <location>
        <position position="71"/>
    </location>
    <ligand>
        <name>Mg(2+)</name>
        <dbReference type="ChEBI" id="CHEBI:18420"/>
        <label>1</label>
        <note>catalytic</note>
    </ligand>
</feature>
<comment type="similarity">
    <text evidence="2">Belongs to the inositol monophosphatase superfamily.</text>
</comment>
<sequence>MASSPFSEELRVAIDAVVEASKICRHIQSTEGFSELSKNDKSPVTVADFGSQAVVCKAIHEAFPGDPIIAEEDSAALRLPDQISVLERVVKEVKTLFPTASSDEVLSWIDQGVSRDAAPRTWTLDPIDGTKGFLRKEQYAVALALLVDGKVQVAALACPNLDTAESDEVGFVFSAIRGEGAFVAPLSNPNDRQPISTSDCTEANQARFCESVESGHSDHSWSSDIAKELGISRDSVRLDSQAKYAVVGRGEAEIYLRLPTKPGYVEKIWDHAAGCLVIEEAGGKVTDIHGHPLDFSKGALLAENQGVIATNGTLHDEVVAAVKKCNG</sequence>
<dbReference type="OrthoDB" id="9772456at2"/>
<keyword evidence="4 10" id="KW-0479">Metal-binding</keyword>
<dbReference type="PANTHER" id="PTHR43200">
    <property type="entry name" value="PHOSPHATASE"/>
    <property type="match status" value="1"/>
</dbReference>
<feature type="binding site" evidence="10">
    <location>
        <position position="270"/>
    </location>
    <ligand>
        <name>Mg(2+)</name>
        <dbReference type="ChEBI" id="CHEBI:18420"/>
        <label>1</label>
        <note>catalytic</note>
    </ligand>
</feature>
<dbReference type="InterPro" id="IPR020550">
    <property type="entry name" value="Inositol_monophosphatase_CS"/>
</dbReference>
<dbReference type="NCBIfam" id="TIGR01330">
    <property type="entry name" value="bisphos_HAL2"/>
    <property type="match status" value="1"/>
</dbReference>
<evidence type="ECO:0000256" key="8">
    <source>
        <dbReference type="ARBA" id="ARBA00044479"/>
    </source>
</evidence>
<dbReference type="InterPro" id="IPR020583">
    <property type="entry name" value="Inositol_monoP_metal-BS"/>
</dbReference>
<comment type="cofactor">
    <cofactor evidence="1 10">
        <name>Mg(2+)</name>
        <dbReference type="ChEBI" id="CHEBI:18420"/>
    </cofactor>
</comment>
<evidence type="ECO:0000256" key="1">
    <source>
        <dbReference type="ARBA" id="ARBA00001946"/>
    </source>
</evidence>
<dbReference type="EC" id="3.1.3.7" evidence="3"/>
<comment type="catalytic activity">
    <reaction evidence="7">
        <text>adenosine 2',5'-bisphosphate + H2O = AMP + phosphate</text>
        <dbReference type="Rhea" id="RHEA:77643"/>
        <dbReference type="ChEBI" id="CHEBI:15377"/>
        <dbReference type="ChEBI" id="CHEBI:43474"/>
        <dbReference type="ChEBI" id="CHEBI:194156"/>
        <dbReference type="ChEBI" id="CHEBI:456215"/>
        <dbReference type="EC" id="3.1.3.7"/>
    </reaction>
    <physiologicalReaction direction="left-to-right" evidence="7">
        <dbReference type="Rhea" id="RHEA:77644"/>
    </physiologicalReaction>
</comment>
<dbReference type="InterPro" id="IPR006239">
    <property type="entry name" value="DPNP"/>
</dbReference>
<dbReference type="GO" id="GO:0046872">
    <property type="term" value="F:metal ion binding"/>
    <property type="evidence" value="ECO:0007669"/>
    <property type="project" value="UniProtKB-KW"/>
</dbReference>
<organism evidence="11 12">
    <name type="scientific">Blastopirellula marina</name>
    <dbReference type="NCBI Taxonomy" id="124"/>
    <lineage>
        <taxon>Bacteria</taxon>
        <taxon>Pseudomonadati</taxon>
        <taxon>Planctomycetota</taxon>
        <taxon>Planctomycetia</taxon>
        <taxon>Pirellulales</taxon>
        <taxon>Pirellulaceae</taxon>
        <taxon>Blastopirellula</taxon>
    </lineage>
</organism>
<evidence type="ECO:0000256" key="7">
    <source>
        <dbReference type="ARBA" id="ARBA00044466"/>
    </source>
</evidence>
<keyword evidence="5" id="KW-0378">Hydrolase</keyword>
<dbReference type="InterPro" id="IPR051090">
    <property type="entry name" value="Inositol_monoP_superfamily"/>
</dbReference>
<comment type="catalytic activity">
    <reaction evidence="9">
        <text>3'-phosphoadenylyl sulfate + H2O = adenosine 5'-phosphosulfate + phosphate</text>
        <dbReference type="Rhea" id="RHEA:77639"/>
        <dbReference type="ChEBI" id="CHEBI:15377"/>
        <dbReference type="ChEBI" id="CHEBI:43474"/>
        <dbReference type="ChEBI" id="CHEBI:58243"/>
        <dbReference type="ChEBI" id="CHEBI:58339"/>
        <dbReference type="EC" id="3.1.3.7"/>
    </reaction>
    <physiologicalReaction direction="left-to-right" evidence="9">
        <dbReference type="Rhea" id="RHEA:77640"/>
    </physiologicalReaction>
</comment>